<dbReference type="RefSeq" id="WP_118335799.1">
    <property type="nucleotide sequence ID" value="NZ_AP025567.1"/>
</dbReference>
<evidence type="ECO:0000313" key="2">
    <source>
        <dbReference type="EMBL" id="RHJ87271.1"/>
    </source>
</evidence>
<dbReference type="Proteomes" id="UP000284841">
    <property type="component" value="Unassembled WGS sequence"/>
</dbReference>
<dbReference type="AlphaFoldDB" id="A0A415E0Z2"/>
<dbReference type="EMBL" id="QRMS01000003">
    <property type="protein sequence ID" value="RHJ87271.1"/>
    <property type="molecule type" value="Genomic_DNA"/>
</dbReference>
<reference evidence="2 3" key="1">
    <citation type="submission" date="2018-08" db="EMBL/GenBank/DDBJ databases">
        <title>A genome reference for cultivated species of the human gut microbiota.</title>
        <authorList>
            <person name="Zou Y."/>
            <person name="Xue W."/>
            <person name="Luo G."/>
        </authorList>
    </citation>
    <scope>NUCLEOTIDE SEQUENCE [LARGE SCALE GENOMIC DNA]</scope>
    <source>
        <strain evidence="2 3">AM07-24</strain>
    </source>
</reference>
<sequence length="249" mass="28919">MIHILILCKEKKDIAVLSDSICRCVEDSLCLISTVDPEEAKTIITRREITFDLFILGVRLGKRSGYIMEKMIRQYHIYKQTPILFVTEESYNLIGFPPLATFQAYKRCNYLSLPLDKIDIQAKVSLYLDAIADRQRQNEESRRCLDLKGSGGIEKVPLKSILYLEIQNKTCSIYTLQGKYIVKRTSLIRVLEEICSDDVIRCHRFFAVNIKNIDFVERHDSRIWYLHLKGTNQTCPASRVYLKDILPFA</sequence>
<dbReference type="OrthoDB" id="9809318at2"/>
<protein>
    <recommendedName>
        <fullName evidence="1">HTH LytTR-type domain-containing protein</fullName>
    </recommendedName>
</protein>
<dbReference type="InterPro" id="IPR046947">
    <property type="entry name" value="LytR-like"/>
</dbReference>
<dbReference type="InterPro" id="IPR011006">
    <property type="entry name" value="CheY-like_superfamily"/>
</dbReference>
<name>A0A415E0Z2_9FIRM</name>
<organism evidence="2 3">
    <name type="scientific">Emergencia timonensis</name>
    <dbReference type="NCBI Taxonomy" id="1776384"/>
    <lineage>
        <taxon>Bacteria</taxon>
        <taxon>Bacillati</taxon>
        <taxon>Bacillota</taxon>
        <taxon>Clostridia</taxon>
        <taxon>Peptostreptococcales</taxon>
        <taxon>Anaerovoracaceae</taxon>
        <taxon>Emergencia</taxon>
    </lineage>
</organism>
<dbReference type="InterPro" id="IPR007492">
    <property type="entry name" value="LytTR_DNA-bd_dom"/>
</dbReference>
<dbReference type="SMART" id="SM00850">
    <property type="entry name" value="LytTR"/>
    <property type="match status" value="1"/>
</dbReference>
<dbReference type="GO" id="GO:0000156">
    <property type="term" value="F:phosphorelay response regulator activity"/>
    <property type="evidence" value="ECO:0007669"/>
    <property type="project" value="InterPro"/>
</dbReference>
<dbReference type="PANTHER" id="PTHR37299">
    <property type="entry name" value="TRANSCRIPTIONAL REGULATOR-RELATED"/>
    <property type="match status" value="1"/>
</dbReference>
<proteinExistence type="predicted"/>
<dbReference type="PROSITE" id="PS50930">
    <property type="entry name" value="HTH_LYTTR"/>
    <property type="match status" value="1"/>
</dbReference>
<dbReference type="STRING" id="1776384.GCA_900086585_00741"/>
<dbReference type="PANTHER" id="PTHR37299:SF1">
    <property type="entry name" value="STAGE 0 SPORULATION PROTEIN A HOMOLOG"/>
    <property type="match status" value="1"/>
</dbReference>
<dbReference type="SUPFAM" id="SSF52172">
    <property type="entry name" value="CheY-like"/>
    <property type="match status" value="1"/>
</dbReference>
<feature type="domain" description="HTH LytTR-type" evidence="1">
    <location>
        <begin position="145"/>
        <end position="249"/>
    </location>
</feature>
<dbReference type="Pfam" id="PF04397">
    <property type="entry name" value="LytTR"/>
    <property type="match status" value="1"/>
</dbReference>
<dbReference type="GO" id="GO:0003677">
    <property type="term" value="F:DNA binding"/>
    <property type="evidence" value="ECO:0007669"/>
    <property type="project" value="InterPro"/>
</dbReference>
<evidence type="ECO:0000259" key="1">
    <source>
        <dbReference type="PROSITE" id="PS50930"/>
    </source>
</evidence>
<gene>
    <name evidence="2" type="ORF">DW099_11255</name>
</gene>
<dbReference type="Gene3D" id="2.40.50.1020">
    <property type="entry name" value="LytTr DNA-binding domain"/>
    <property type="match status" value="1"/>
</dbReference>
<evidence type="ECO:0000313" key="3">
    <source>
        <dbReference type="Proteomes" id="UP000284841"/>
    </source>
</evidence>
<accession>A0A415E0Z2</accession>
<keyword evidence="3" id="KW-1185">Reference proteome</keyword>
<comment type="caution">
    <text evidence="2">The sequence shown here is derived from an EMBL/GenBank/DDBJ whole genome shotgun (WGS) entry which is preliminary data.</text>
</comment>